<accession>A0A7J5B125</accession>
<dbReference type="GO" id="GO:0022857">
    <property type="term" value="F:transmembrane transporter activity"/>
    <property type="evidence" value="ECO:0007669"/>
    <property type="project" value="InterPro"/>
</dbReference>
<dbReference type="InterPro" id="IPR037185">
    <property type="entry name" value="EmrE-like"/>
</dbReference>
<dbReference type="InterPro" id="IPR000390">
    <property type="entry name" value="Small_drug/metabolite_transptr"/>
</dbReference>
<dbReference type="RefSeq" id="WP_151423824.1">
    <property type="nucleotide sequence ID" value="NZ_WBJX01000003.1"/>
</dbReference>
<protein>
    <submittedName>
        <fullName evidence="9">QacE family quaternary ammonium compound efflux SMR transporter</fullName>
    </submittedName>
</protein>
<keyword evidence="6 8" id="KW-0472">Membrane</keyword>
<dbReference type="SUPFAM" id="SSF103481">
    <property type="entry name" value="Multidrug resistance efflux transporter EmrE"/>
    <property type="match status" value="1"/>
</dbReference>
<sequence>MLGWILLAGAILSEVGGTLSLRKAVDGSRLWYVPVVIGYVTAFTLLSSTLAQGVPLGVAYGIWAAVGVALTAVLSHYLFKEPFTWMMAAGIALIGAGVLLVEVGGQH</sequence>
<dbReference type="InterPro" id="IPR045324">
    <property type="entry name" value="Small_multidrug_res"/>
</dbReference>
<comment type="subcellular location">
    <subcellularLocation>
        <location evidence="1 7">Cell membrane</location>
        <topology evidence="1 7">Multi-pass membrane protein</topology>
    </subcellularLocation>
</comment>
<keyword evidence="3" id="KW-1003">Cell membrane</keyword>
<comment type="similarity">
    <text evidence="7">Belongs to the drug/metabolite transporter (DMT) superfamily. Small multidrug resistance (SMR) (TC 2.A.7.1) family.</text>
</comment>
<keyword evidence="2" id="KW-0813">Transport</keyword>
<organism evidence="9 10">
    <name type="scientific">Pseudoclavibacter terrae</name>
    <dbReference type="NCBI Taxonomy" id="1530195"/>
    <lineage>
        <taxon>Bacteria</taxon>
        <taxon>Bacillati</taxon>
        <taxon>Actinomycetota</taxon>
        <taxon>Actinomycetes</taxon>
        <taxon>Micrococcales</taxon>
        <taxon>Microbacteriaceae</taxon>
        <taxon>Pseudoclavibacter</taxon>
    </lineage>
</organism>
<dbReference type="PANTHER" id="PTHR30561:SF1">
    <property type="entry name" value="MULTIDRUG TRANSPORTER EMRE"/>
    <property type="match status" value="1"/>
</dbReference>
<reference evidence="9 10" key="1">
    <citation type="submission" date="2019-09" db="EMBL/GenBank/DDBJ databases">
        <title>Phylogeny of genus Pseudoclavibacter and closely related genus.</title>
        <authorList>
            <person name="Li Y."/>
        </authorList>
    </citation>
    <scope>NUCLEOTIDE SEQUENCE [LARGE SCALE GENOMIC DNA]</scope>
    <source>
        <strain evidence="9 10">THG-MD12</strain>
    </source>
</reference>
<evidence type="ECO:0000256" key="1">
    <source>
        <dbReference type="ARBA" id="ARBA00004651"/>
    </source>
</evidence>
<dbReference type="PANTHER" id="PTHR30561">
    <property type="entry name" value="SMR FAMILY PROTON-DEPENDENT DRUG EFFLUX TRANSPORTER SUGE"/>
    <property type="match status" value="1"/>
</dbReference>
<dbReference type="Gene3D" id="1.10.3730.20">
    <property type="match status" value="1"/>
</dbReference>
<dbReference type="Proteomes" id="UP000490386">
    <property type="component" value="Unassembled WGS sequence"/>
</dbReference>
<feature type="transmembrane region" description="Helical" evidence="8">
    <location>
        <begin position="58"/>
        <end position="79"/>
    </location>
</feature>
<dbReference type="GO" id="GO:0005886">
    <property type="term" value="C:plasma membrane"/>
    <property type="evidence" value="ECO:0007669"/>
    <property type="project" value="UniProtKB-SubCell"/>
</dbReference>
<feature type="transmembrane region" description="Helical" evidence="8">
    <location>
        <begin position="85"/>
        <end position="105"/>
    </location>
</feature>
<proteinExistence type="inferred from homology"/>
<evidence type="ECO:0000256" key="6">
    <source>
        <dbReference type="ARBA" id="ARBA00023136"/>
    </source>
</evidence>
<dbReference type="AlphaFoldDB" id="A0A7J5B125"/>
<gene>
    <name evidence="9" type="ORF">F8O03_10455</name>
</gene>
<evidence type="ECO:0000256" key="7">
    <source>
        <dbReference type="RuleBase" id="RU003942"/>
    </source>
</evidence>
<evidence type="ECO:0000256" key="2">
    <source>
        <dbReference type="ARBA" id="ARBA00022448"/>
    </source>
</evidence>
<dbReference type="Pfam" id="PF00893">
    <property type="entry name" value="Multi_Drug_Res"/>
    <property type="match status" value="1"/>
</dbReference>
<evidence type="ECO:0000256" key="5">
    <source>
        <dbReference type="ARBA" id="ARBA00022989"/>
    </source>
</evidence>
<feature type="transmembrane region" description="Helical" evidence="8">
    <location>
        <begin position="30"/>
        <end position="51"/>
    </location>
</feature>
<keyword evidence="4 7" id="KW-0812">Transmembrane</keyword>
<evidence type="ECO:0000256" key="3">
    <source>
        <dbReference type="ARBA" id="ARBA00022475"/>
    </source>
</evidence>
<evidence type="ECO:0000256" key="4">
    <source>
        <dbReference type="ARBA" id="ARBA00022692"/>
    </source>
</evidence>
<evidence type="ECO:0000313" key="9">
    <source>
        <dbReference type="EMBL" id="KAB1637631.1"/>
    </source>
</evidence>
<evidence type="ECO:0000256" key="8">
    <source>
        <dbReference type="SAM" id="Phobius"/>
    </source>
</evidence>
<dbReference type="OrthoDB" id="3175079at2"/>
<name>A0A7J5B125_9MICO</name>
<comment type="caution">
    <text evidence="9">The sequence shown here is derived from an EMBL/GenBank/DDBJ whole genome shotgun (WGS) entry which is preliminary data.</text>
</comment>
<keyword evidence="10" id="KW-1185">Reference proteome</keyword>
<keyword evidence="5 8" id="KW-1133">Transmembrane helix</keyword>
<evidence type="ECO:0000313" key="10">
    <source>
        <dbReference type="Proteomes" id="UP000490386"/>
    </source>
</evidence>
<dbReference type="EMBL" id="WBJX01000003">
    <property type="protein sequence ID" value="KAB1637631.1"/>
    <property type="molecule type" value="Genomic_DNA"/>
</dbReference>